<dbReference type="PROSITE" id="PS01124">
    <property type="entry name" value="HTH_ARAC_FAMILY_2"/>
    <property type="match status" value="1"/>
</dbReference>
<dbReference type="AlphaFoldDB" id="A0A9D2ZUW1"/>
<gene>
    <name evidence="5" type="ORF">IAA93_07615</name>
</gene>
<evidence type="ECO:0000259" key="4">
    <source>
        <dbReference type="PROSITE" id="PS01124"/>
    </source>
</evidence>
<proteinExistence type="predicted"/>
<keyword evidence="2" id="KW-0238">DNA-binding</keyword>
<evidence type="ECO:0000256" key="2">
    <source>
        <dbReference type="ARBA" id="ARBA00023125"/>
    </source>
</evidence>
<comment type="caution">
    <text evidence="5">The sequence shown here is derived from an EMBL/GenBank/DDBJ whole genome shotgun (WGS) entry which is preliminary data.</text>
</comment>
<dbReference type="GO" id="GO:0003700">
    <property type="term" value="F:DNA-binding transcription factor activity"/>
    <property type="evidence" value="ECO:0007669"/>
    <property type="project" value="InterPro"/>
</dbReference>
<dbReference type="PANTHER" id="PTHR43280:SF32">
    <property type="entry name" value="TRANSCRIPTIONAL REGULATORY PROTEIN"/>
    <property type="match status" value="1"/>
</dbReference>
<name>A0A9D2ZUW1_9BACT</name>
<organism evidence="5 6">
    <name type="scientific">Candidatus Avibacteroides avistercoris</name>
    <dbReference type="NCBI Taxonomy" id="2840690"/>
    <lineage>
        <taxon>Bacteria</taxon>
        <taxon>Pseudomonadati</taxon>
        <taxon>Bacteroidota</taxon>
        <taxon>Bacteroidia</taxon>
        <taxon>Bacteroidales</taxon>
        <taxon>Bacteroidaceae</taxon>
        <taxon>Bacteroidaceae incertae sedis</taxon>
        <taxon>Candidatus Avibacteroides</taxon>
    </lineage>
</organism>
<evidence type="ECO:0000313" key="6">
    <source>
        <dbReference type="Proteomes" id="UP000787625"/>
    </source>
</evidence>
<keyword evidence="1" id="KW-0805">Transcription regulation</keyword>
<reference evidence="5" key="2">
    <citation type="submission" date="2021-04" db="EMBL/GenBank/DDBJ databases">
        <authorList>
            <person name="Gilroy R."/>
        </authorList>
    </citation>
    <scope>NUCLEOTIDE SEQUENCE</scope>
    <source>
        <strain evidence="5">MalCec1-1739</strain>
    </source>
</reference>
<dbReference type="SUPFAM" id="SSF46689">
    <property type="entry name" value="Homeodomain-like"/>
    <property type="match status" value="1"/>
</dbReference>
<dbReference type="Gene3D" id="1.10.10.60">
    <property type="entry name" value="Homeodomain-like"/>
    <property type="match status" value="1"/>
</dbReference>
<sequence>MSVMQSVDNDFMALNFERFSNSINSVVVDDKLLLSDTLEGTIDRDDPFLREVSSTVMPLRLAYMQLVLCVKGRMKVRVNMKEVVVTENCLFFTLPGFTGELLDISEDCSLAVLGLSFGTREFDLPGESKISILRFLMRKWMLRLDDADSANIISLYKVIRHYAVRHMAGAKQWNLLNKLLEAMFTVISGLMEESLASSGIEQMGRQSQLFERFLSAVMHDYRTHRDVSYYADKLCVTQKYLSNVIHSFSGKRAAEWIRSFVIIDAKILLKSHKYTVQEVSEMLNFPNPSFFCVYFKRVVGCTPKVYAEG</sequence>
<evidence type="ECO:0000256" key="1">
    <source>
        <dbReference type="ARBA" id="ARBA00023015"/>
    </source>
</evidence>
<dbReference type="InterPro" id="IPR009057">
    <property type="entry name" value="Homeodomain-like_sf"/>
</dbReference>
<dbReference type="Pfam" id="PF12833">
    <property type="entry name" value="HTH_18"/>
    <property type="match status" value="1"/>
</dbReference>
<keyword evidence="3" id="KW-0804">Transcription</keyword>
<protein>
    <submittedName>
        <fullName evidence="5">Helix-turn-helix domain-containing protein</fullName>
    </submittedName>
</protein>
<dbReference type="PANTHER" id="PTHR43280">
    <property type="entry name" value="ARAC-FAMILY TRANSCRIPTIONAL REGULATOR"/>
    <property type="match status" value="1"/>
</dbReference>
<feature type="domain" description="HTH araC/xylS-type" evidence="4">
    <location>
        <begin position="211"/>
        <end position="309"/>
    </location>
</feature>
<dbReference type="Proteomes" id="UP000787625">
    <property type="component" value="Unassembled WGS sequence"/>
</dbReference>
<dbReference type="InterPro" id="IPR018060">
    <property type="entry name" value="HTH_AraC"/>
</dbReference>
<dbReference type="SMART" id="SM00342">
    <property type="entry name" value="HTH_ARAC"/>
    <property type="match status" value="1"/>
</dbReference>
<reference evidence="5" key="1">
    <citation type="journal article" date="2021" name="PeerJ">
        <title>Extensive microbial diversity within the chicken gut microbiome revealed by metagenomics and culture.</title>
        <authorList>
            <person name="Gilroy R."/>
            <person name="Ravi A."/>
            <person name="Getino M."/>
            <person name="Pursley I."/>
            <person name="Horton D.L."/>
            <person name="Alikhan N.F."/>
            <person name="Baker D."/>
            <person name="Gharbi K."/>
            <person name="Hall N."/>
            <person name="Watson M."/>
            <person name="Adriaenssens E.M."/>
            <person name="Foster-Nyarko E."/>
            <person name="Jarju S."/>
            <person name="Secka A."/>
            <person name="Antonio M."/>
            <person name="Oren A."/>
            <person name="Chaudhuri R.R."/>
            <person name="La Ragione R."/>
            <person name="Hildebrand F."/>
            <person name="Pallen M.J."/>
        </authorList>
    </citation>
    <scope>NUCLEOTIDE SEQUENCE</scope>
    <source>
        <strain evidence="5">MalCec1-1739</strain>
    </source>
</reference>
<accession>A0A9D2ZUW1</accession>
<dbReference type="EMBL" id="DWUP01000179">
    <property type="protein sequence ID" value="HJD53573.1"/>
    <property type="molecule type" value="Genomic_DNA"/>
</dbReference>
<evidence type="ECO:0000313" key="5">
    <source>
        <dbReference type="EMBL" id="HJD53573.1"/>
    </source>
</evidence>
<dbReference type="GO" id="GO:0043565">
    <property type="term" value="F:sequence-specific DNA binding"/>
    <property type="evidence" value="ECO:0007669"/>
    <property type="project" value="InterPro"/>
</dbReference>
<evidence type="ECO:0000256" key="3">
    <source>
        <dbReference type="ARBA" id="ARBA00023163"/>
    </source>
</evidence>